<keyword evidence="2" id="KW-0560">Oxidoreductase</keyword>
<dbReference type="Proteomes" id="UP000276133">
    <property type="component" value="Unassembled WGS sequence"/>
</dbReference>
<dbReference type="PANTHER" id="PTHR10157:SF23">
    <property type="entry name" value="MOXD1 HOMOLOG 1"/>
    <property type="match status" value="1"/>
</dbReference>
<dbReference type="PROSITE" id="PS50836">
    <property type="entry name" value="DOMON"/>
    <property type="match status" value="1"/>
</dbReference>
<dbReference type="InterPro" id="IPR000945">
    <property type="entry name" value="DBH-like"/>
</dbReference>
<dbReference type="EMBL" id="REGN01011046">
    <property type="protein sequence ID" value="RMZ97977.1"/>
    <property type="molecule type" value="Genomic_DNA"/>
</dbReference>
<keyword evidence="2" id="KW-0503">Monooxygenase</keyword>
<dbReference type="GO" id="GO:0030667">
    <property type="term" value="C:secretory granule membrane"/>
    <property type="evidence" value="ECO:0007669"/>
    <property type="project" value="TreeGrafter"/>
</dbReference>
<feature type="domain" description="DOMON" evidence="1">
    <location>
        <begin position="29"/>
        <end position="143"/>
    </location>
</feature>
<evidence type="ECO:0000313" key="2">
    <source>
        <dbReference type="EMBL" id="RMZ97977.1"/>
    </source>
</evidence>
<gene>
    <name evidence="2" type="ORF">BpHYR1_029315</name>
</gene>
<accession>A0A3M7PH20</accession>
<dbReference type="GO" id="GO:0042421">
    <property type="term" value="P:norepinephrine biosynthetic process"/>
    <property type="evidence" value="ECO:0007669"/>
    <property type="project" value="TreeGrafter"/>
</dbReference>
<name>A0A3M7PH20_BRAPC</name>
<sequence>FLISYCLLTPLVPSESYTYQLTVDPTRPQLINLYWKLINSDEIQFELHCQTTGYAALGLSPDGNMPNSDIVIGWIDSNGPRLFDTFATRKSSPLKDAQQDWTMLEAREVNGFTLLKLKRKLNTGDTNDIAITNKPTFLIFSWNNQDPISESWIYHGPNKLSIYTTLF</sequence>
<dbReference type="STRING" id="10195.A0A3M7PH20"/>
<dbReference type="PANTHER" id="PTHR10157">
    <property type="entry name" value="DOPAMINE BETA HYDROXYLASE RELATED"/>
    <property type="match status" value="1"/>
</dbReference>
<dbReference type="GO" id="GO:0004500">
    <property type="term" value="F:dopamine beta-monooxygenase activity"/>
    <property type="evidence" value="ECO:0007669"/>
    <property type="project" value="InterPro"/>
</dbReference>
<dbReference type="Pfam" id="PF03351">
    <property type="entry name" value="DOMON"/>
    <property type="match status" value="1"/>
</dbReference>
<dbReference type="AlphaFoldDB" id="A0A3M7PH20"/>
<dbReference type="GO" id="GO:0042420">
    <property type="term" value="P:dopamine catabolic process"/>
    <property type="evidence" value="ECO:0007669"/>
    <property type="project" value="TreeGrafter"/>
</dbReference>
<dbReference type="Gene3D" id="2.60.40.1210">
    <property type="entry name" value="Cellobiose dehydrogenase, cytochrome domain"/>
    <property type="match status" value="1"/>
</dbReference>
<dbReference type="GO" id="GO:0006589">
    <property type="term" value="P:octopamine biosynthetic process"/>
    <property type="evidence" value="ECO:0007669"/>
    <property type="project" value="TreeGrafter"/>
</dbReference>
<feature type="non-terminal residue" evidence="2">
    <location>
        <position position="1"/>
    </location>
</feature>
<organism evidence="2 3">
    <name type="scientific">Brachionus plicatilis</name>
    <name type="common">Marine rotifer</name>
    <name type="synonym">Brachionus muelleri</name>
    <dbReference type="NCBI Taxonomy" id="10195"/>
    <lineage>
        <taxon>Eukaryota</taxon>
        <taxon>Metazoa</taxon>
        <taxon>Spiralia</taxon>
        <taxon>Gnathifera</taxon>
        <taxon>Rotifera</taxon>
        <taxon>Eurotatoria</taxon>
        <taxon>Monogononta</taxon>
        <taxon>Pseudotrocha</taxon>
        <taxon>Ploima</taxon>
        <taxon>Brachionidae</taxon>
        <taxon>Brachionus</taxon>
    </lineage>
</organism>
<dbReference type="GO" id="GO:0005615">
    <property type="term" value="C:extracellular space"/>
    <property type="evidence" value="ECO:0007669"/>
    <property type="project" value="TreeGrafter"/>
</dbReference>
<dbReference type="GO" id="GO:0005507">
    <property type="term" value="F:copper ion binding"/>
    <property type="evidence" value="ECO:0007669"/>
    <property type="project" value="TreeGrafter"/>
</dbReference>
<comment type="caution">
    <text evidence="2">The sequence shown here is derived from an EMBL/GenBank/DDBJ whole genome shotgun (WGS) entry which is preliminary data.</text>
</comment>
<protein>
    <submittedName>
        <fullName evidence="2">DBH-like monooxygenase 1-like protein</fullName>
    </submittedName>
</protein>
<dbReference type="InterPro" id="IPR045266">
    <property type="entry name" value="DOH_DOMON"/>
</dbReference>
<proteinExistence type="predicted"/>
<evidence type="ECO:0000313" key="3">
    <source>
        <dbReference type="Proteomes" id="UP000276133"/>
    </source>
</evidence>
<dbReference type="SUPFAM" id="SSF49344">
    <property type="entry name" value="CBD9-like"/>
    <property type="match status" value="1"/>
</dbReference>
<dbReference type="SMART" id="SM00664">
    <property type="entry name" value="DoH"/>
    <property type="match status" value="1"/>
</dbReference>
<dbReference type="OrthoDB" id="19261at2759"/>
<reference evidence="2 3" key="1">
    <citation type="journal article" date="2018" name="Sci. Rep.">
        <title>Genomic signatures of local adaptation to the degree of environmental predictability in rotifers.</title>
        <authorList>
            <person name="Franch-Gras L."/>
            <person name="Hahn C."/>
            <person name="Garcia-Roger E.M."/>
            <person name="Carmona M.J."/>
            <person name="Serra M."/>
            <person name="Gomez A."/>
        </authorList>
    </citation>
    <scope>NUCLEOTIDE SEQUENCE [LARGE SCALE GENOMIC DNA]</scope>
    <source>
        <strain evidence="2">HYR1</strain>
    </source>
</reference>
<keyword evidence="3" id="KW-1185">Reference proteome</keyword>
<dbReference type="InterPro" id="IPR005018">
    <property type="entry name" value="DOMON_domain"/>
</dbReference>
<dbReference type="CDD" id="cd09631">
    <property type="entry name" value="DOMON_DOH"/>
    <property type="match status" value="1"/>
</dbReference>
<evidence type="ECO:0000259" key="1">
    <source>
        <dbReference type="PROSITE" id="PS50836"/>
    </source>
</evidence>